<dbReference type="OrthoDB" id="445007at2759"/>
<name>A0A9P7ZFE0_9HYPO</name>
<dbReference type="PANTHER" id="PTHR31630:SF7">
    <property type="entry name" value="PHYTANOYL-COA DIOXYGENASE"/>
    <property type="match status" value="1"/>
</dbReference>
<dbReference type="SUPFAM" id="SSF51197">
    <property type="entry name" value="Clavaminate synthase-like"/>
    <property type="match status" value="1"/>
</dbReference>
<keyword evidence="2" id="KW-1185">Reference proteome</keyword>
<evidence type="ECO:0000313" key="1">
    <source>
        <dbReference type="EMBL" id="KAG9250807.1"/>
    </source>
</evidence>
<sequence length="361" mass="40422">MATATQAPAAIPYLAAHSTTPAAETTAVKPEPSGPRRLFRQDGLVYGDWRDDIIRDGYTVVKGAVPRDRADGYADEMMSWIENFAGGLGFKRDDPSTVVESKMPIINEKGMCLGYGVAHETFAWAVRQEPGVVEAFEKAYDTKDLIVSFDGSNMAFPNRKDLKPNTPWPHQDQDPAKPGFRCLQGLVNLLPNGDNDGGLIVCKGAHLLSEEFHEEFKSEPNKIWAWTKEWYGFTKEGMEWLKKKGCEWVKINAEPGDLLLWDSRTPHYNLSPTGERPRFCIYTCYMPVTEATEEDLVRKKDAFYTTQSTTHWPNAMHVGGLPIIRNGEPCPYNTGKPRQPVKLSERGFKLTGIPYVGTLSS</sequence>
<gene>
    <name evidence="1" type="ORF">F5Z01DRAFT_729640</name>
</gene>
<dbReference type="GeneID" id="70297591"/>
<dbReference type="RefSeq" id="XP_046114731.1">
    <property type="nucleotide sequence ID" value="XM_046266688.1"/>
</dbReference>
<proteinExistence type="predicted"/>
<evidence type="ECO:0008006" key="3">
    <source>
        <dbReference type="Google" id="ProtNLM"/>
    </source>
</evidence>
<dbReference type="Gene3D" id="2.60.120.620">
    <property type="entry name" value="q2cbj1_9rhob like domain"/>
    <property type="match status" value="1"/>
</dbReference>
<dbReference type="AlphaFoldDB" id="A0A9P7ZFE0"/>
<organism evidence="1 2">
    <name type="scientific">Emericellopsis atlantica</name>
    <dbReference type="NCBI Taxonomy" id="2614577"/>
    <lineage>
        <taxon>Eukaryota</taxon>
        <taxon>Fungi</taxon>
        <taxon>Dikarya</taxon>
        <taxon>Ascomycota</taxon>
        <taxon>Pezizomycotina</taxon>
        <taxon>Sordariomycetes</taxon>
        <taxon>Hypocreomycetidae</taxon>
        <taxon>Hypocreales</taxon>
        <taxon>Bionectriaceae</taxon>
        <taxon>Emericellopsis</taxon>
    </lineage>
</organism>
<dbReference type="EMBL" id="MU251273">
    <property type="protein sequence ID" value="KAG9250807.1"/>
    <property type="molecule type" value="Genomic_DNA"/>
</dbReference>
<dbReference type="Pfam" id="PF05721">
    <property type="entry name" value="PhyH"/>
    <property type="match status" value="1"/>
</dbReference>
<dbReference type="PANTHER" id="PTHR31630">
    <property type="entry name" value="PHYTANOYL-COA DIOXYGENASE-RELATED-RELATED"/>
    <property type="match status" value="1"/>
</dbReference>
<dbReference type="Proteomes" id="UP000887229">
    <property type="component" value="Unassembled WGS sequence"/>
</dbReference>
<reference evidence="1" key="1">
    <citation type="journal article" date="2021" name="IMA Fungus">
        <title>Genomic characterization of three marine fungi, including Emericellopsis atlantica sp. nov. with signatures of a generalist lifestyle and marine biomass degradation.</title>
        <authorList>
            <person name="Hagestad O.C."/>
            <person name="Hou L."/>
            <person name="Andersen J.H."/>
            <person name="Hansen E.H."/>
            <person name="Altermark B."/>
            <person name="Li C."/>
            <person name="Kuhnert E."/>
            <person name="Cox R.J."/>
            <person name="Crous P.W."/>
            <person name="Spatafora J.W."/>
            <person name="Lail K."/>
            <person name="Amirebrahimi M."/>
            <person name="Lipzen A."/>
            <person name="Pangilinan J."/>
            <person name="Andreopoulos W."/>
            <person name="Hayes R.D."/>
            <person name="Ng V."/>
            <person name="Grigoriev I.V."/>
            <person name="Jackson S.A."/>
            <person name="Sutton T.D.S."/>
            <person name="Dobson A.D.W."/>
            <person name="Rama T."/>
        </authorList>
    </citation>
    <scope>NUCLEOTIDE SEQUENCE</scope>
    <source>
        <strain evidence="1">TS7</strain>
    </source>
</reference>
<comment type="caution">
    <text evidence="1">The sequence shown here is derived from an EMBL/GenBank/DDBJ whole genome shotgun (WGS) entry which is preliminary data.</text>
</comment>
<protein>
    <recommendedName>
        <fullName evidence="3">Phytanoyl-CoA dioxygenase</fullName>
    </recommendedName>
</protein>
<accession>A0A9P7ZFE0</accession>
<evidence type="ECO:0000313" key="2">
    <source>
        <dbReference type="Proteomes" id="UP000887229"/>
    </source>
</evidence>
<dbReference type="InterPro" id="IPR008775">
    <property type="entry name" value="Phytyl_CoA_dOase-like"/>
</dbReference>